<sequence length="511" mass="56284">MFYLSWRDPRVRGRIAENAAKMQAKDTDFKCEVPCQSNNNIDAGGCCDGVWMPYIAFTNIKALSQDRVVRWGLGFSKEGDGVFQWSSVLATYSTPLDMRAFPFDTQRLLVQMSVPQERHGWSGGLLELRPGTTGTHLFTARPAGDDLPGWSVADVRLDRITYPLCQAALLSALRPSPADEPMPLVPGYLWTSRQAAQKHAHQCAAELTSQPASVRLQSPYWRTSINQTGVPQEPVMVEALNVLIIVERFSSRWVLSAIFPILATTWLGCLVFLLPRDDMGGRLGSIVALFLALAAIQFVVDSNTPSASFLTPLQQLTLASYICLILIGLESVVIWRLTTYHVEKHRGEQHQLAQQRLDAKIAAMQEALDAWLYKTKNDYRSEQAGLGDRPAAAPLAAAAASQTRRQRAFKIIMQKSAPNLLALRGFSSRQNTQGSQRTSQDGGALSAPSGVATLSTWWQRGRIFLEHVAADEAFADRAGHLTNKWAAIAQLVGYNLGAVLIFGVNTALYGR</sequence>
<dbReference type="InterPro" id="IPR036734">
    <property type="entry name" value="Neur_chan_lig-bd_sf"/>
</dbReference>
<dbReference type="InterPro" id="IPR006201">
    <property type="entry name" value="Neur_channel"/>
</dbReference>
<feature type="transmembrane region" description="Helical" evidence="1">
    <location>
        <begin position="253"/>
        <end position="274"/>
    </location>
</feature>
<reference evidence="2 3" key="1">
    <citation type="submission" date="2023-05" db="EMBL/GenBank/DDBJ databases">
        <title>A 100% complete, gapless, phased diploid assembly of the Scenedesmus obliquus UTEX 3031 genome.</title>
        <authorList>
            <person name="Biondi T.C."/>
            <person name="Hanschen E.R."/>
            <person name="Kwon T."/>
            <person name="Eng W."/>
            <person name="Kruse C.P.S."/>
            <person name="Koehler S.I."/>
            <person name="Kunde Y."/>
            <person name="Gleasner C.D."/>
            <person name="You Mak K.T."/>
            <person name="Polle J."/>
            <person name="Hovde B.T."/>
            <person name="Starkenburg S.R."/>
        </authorList>
    </citation>
    <scope>NUCLEOTIDE SEQUENCE [LARGE SCALE GENOMIC DNA]</scope>
    <source>
        <strain evidence="2 3">DOE0152z</strain>
    </source>
</reference>
<dbReference type="Proteomes" id="UP001244341">
    <property type="component" value="Chromosome 8b"/>
</dbReference>
<dbReference type="PANTHER" id="PTHR18945">
    <property type="entry name" value="NEUROTRANSMITTER GATED ION CHANNEL"/>
    <property type="match status" value="1"/>
</dbReference>
<evidence type="ECO:0000256" key="1">
    <source>
        <dbReference type="SAM" id="Phobius"/>
    </source>
</evidence>
<name>A0ABY8U6I2_TETOB</name>
<dbReference type="Gene3D" id="1.20.58.390">
    <property type="entry name" value="Neurotransmitter-gated ion-channel transmembrane domain"/>
    <property type="match status" value="1"/>
</dbReference>
<dbReference type="InterPro" id="IPR038050">
    <property type="entry name" value="Neuro_actylchol_rec"/>
</dbReference>
<accession>A0ABY8U6I2</accession>
<dbReference type="EMBL" id="CP126215">
    <property type="protein sequence ID" value="WIA17064.1"/>
    <property type="molecule type" value="Genomic_DNA"/>
</dbReference>
<evidence type="ECO:0000313" key="2">
    <source>
        <dbReference type="EMBL" id="WIA17064.1"/>
    </source>
</evidence>
<proteinExistence type="predicted"/>
<protein>
    <recommendedName>
        <fullName evidence="4">Neurotransmitter-gated ion-channel ligand-binding domain-containing protein</fullName>
    </recommendedName>
</protein>
<organism evidence="2 3">
    <name type="scientific">Tetradesmus obliquus</name>
    <name type="common">Green alga</name>
    <name type="synonym">Acutodesmus obliquus</name>
    <dbReference type="NCBI Taxonomy" id="3088"/>
    <lineage>
        <taxon>Eukaryota</taxon>
        <taxon>Viridiplantae</taxon>
        <taxon>Chlorophyta</taxon>
        <taxon>core chlorophytes</taxon>
        <taxon>Chlorophyceae</taxon>
        <taxon>CS clade</taxon>
        <taxon>Sphaeropleales</taxon>
        <taxon>Scenedesmaceae</taxon>
        <taxon>Tetradesmus</taxon>
    </lineage>
</organism>
<keyword evidence="1" id="KW-0812">Transmembrane</keyword>
<feature type="transmembrane region" description="Helical" evidence="1">
    <location>
        <begin position="318"/>
        <end position="337"/>
    </location>
</feature>
<evidence type="ECO:0000313" key="3">
    <source>
        <dbReference type="Proteomes" id="UP001244341"/>
    </source>
</evidence>
<keyword evidence="1" id="KW-0472">Membrane</keyword>
<keyword evidence="3" id="KW-1185">Reference proteome</keyword>
<gene>
    <name evidence="2" type="ORF">OEZ85_013965</name>
</gene>
<evidence type="ECO:0008006" key="4">
    <source>
        <dbReference type="Google" id="ProtNLM"/>
    </source>
</evidence>
<keyword evidence="1" id="KW-1133">Transmembrane helix</keyword>
<dbReference type="Gene3D" id="2.70.170.10">
    <property type="entry name" value="Neurotransmitter-gated ion-channel ligand-binding domain"/>
    <property type="match status" value="1"/>
</dbReference>
<feature type="transmembrane region" description="Helical" evidence="1">
    <location>
        <begin position="281"/>
        <end position="298"/>
    </location>
</feature>